<dbReference type="GO" id="GO:0046872">
    <property type="term" value="F:metal ion binding"/>
    <property type="evidence" value="ECO:0007669"/>
    <property type="project" value="UniProtKB-KW"/>
</dbReference>
<dbReference type="Pfam" id="PF00403">
    <property type="entry name" value="HMA"/>
    <property type="match status" value="1"/>
</dbReference>
<protein>
    <submittedName>
        <fullName evidence="4">Copper chaperone CopZ</fullName>
    </submittedName>
</protein>
<comment type="caution">
    <text evidence="4">The sequence shown here is derived from an EMBL/GenBank/DDBJ whole genome shotgun (WGS) entry which is preliminary data.</text>
</comment>
<evidence type="ECO:0000313" key="4">
    <source>
        <dbReference type="EMBL" id="RZS62496.1"/>
    </source>
</evidence>
<keyword evidence="1" id="KW-0479">Metal-binding</keyword>
<dbReference type="InterPro" id="IPR036163">
    <property type="entry name" value="HMA_dom_sf"/>
</dbReference>
<dbReference type="OrthoDB" id="9813965at2"/>
<evidence type="ECO:0000256" key="2">
    <source>
        <dbReference type="SAM" id="MobiDB-lite"/>
    </source>
</evidence>
<dbReference type="SUPFAM" id="SSF55008">
    <property type="entry name" value="HMA, heavy metal-associated domain"/>
    <property type="match status" value="1"/>
</dbReference>
<evidence type="ECO:0000259" key="3">
    <source>
        <dbReference type="PROSITE" id="PS50846"/>
    </source>
</evidence>
<dbReference type="PROSITE" id="PS01047">
    <property type="entry name" value="HMA_1"/>
    <property type="match status" value="1"/>
</dbReference>
<keyword evidence="5" id="KW-1185">Reference proteome</keyword>
<dbReference type="FunFam" id="3.30.70.100:FF:000001">
    <property type="entry name" value="ATPase copper transporting beta"/>
    <property type="match status" value="1"/>
</dbReference>
<dbReference type="PROSITE" id="PS50846">
    <property type="entry name" value="HMA_2"/>
    <property type="match status" value="1"/>
</dbReference>
<sequence length="150" mass="14910">MTTLTTLSVTGMTCQHCVAAVTRELKAVDGVGNLTVELRAGDASVVSVHSASPLDEAALREAIAEAGYDVAKVDVLEDALAAQMTERSDQYRATGTRSAEPERAGHAHAHAHGGGHGGGHGQGGCGGGSCGCGGKGRQGLGVGLPIVPLG</sequence>
<dbReference type="AlphaFoldDB" id="A0A4Q7M3J8"/>
<dbReference type="EMBL" id="SGWX01000001">
    <property type="protein sequence ID" value="RZS62496.1"/>
    <property type="molecule type" value="Genomic_DNA"/>
</dbReference>
<evidence type="ECO:0000313" key="5">
    <source>
        <dbReference type="Proteomes" id="UP000293852"/>
    </source>
</evidence>
<proteinExistence type="predicted"/>
<dbReference type="CDD" id="cd00371">
    <property type="entry name" value="HMA"/>
    <property type="match status" value="1"/>
</dbReference>
<feature type="compositionally biased region" description="Gly residues" evidence="2">
    <location>
        <begin position="114"/>
        <end position="125"/>
    </location>
</feature>
<gene>
    <name evidence="4" type="ORF">EV386_2832</name>
</gene>
<dbReference type="RefSeq" id="WP_130415985.1">
    <property type="nucleotide sequence ID" value="NZ_SGWX01000001.1"/>
</dbReference>
<dbReference type="InterPro" id="IPR006121">
    <property type="entry name" value="HMA_dom"/>
</dbReference>
<dbReference type="Proteomes" id="UP000293852">
    <property type="component" value="Unassembled WGS sequence"/>
</dbReference>
<name>A0A4Q7M3J8_9MICO</name>
<feature type="region of interest" description="Disordered" evidence="2">
    <location>
        <begin position="86"/>
        <end position="125"/>
    </location>
</feature>
<dbReference type="InterPro" id="IPR017969">
    <property type="entry name" value="Heavy-metal-associated_CS"/>
</dbReference>
<reference evidence="4 5" key="1">
    <citation type="submission" date="2019-02" db="EMBL/GenBank/DDBJ databases">
        <title>Sequencing the genomes of 1000 actinobacteria strains.</title>
        <authorList>
            <person name="Klenk H.-P."/>
        </authorList>
    </citation>
    <scope>NUCLEOTIDE SEQUENCE [LARGE SCALE GENOMIC DNA]</scope>
    <source>
        <strain evidence="4 5">DSM 16932</strain>
    </source>
</reference>
<accession>A0A4Q7M3J8</accession>
<feature type="domain" description="HMA" evidence="3">
    <location>
        <begin position="3"/>
        <end position="71"/>
    </location>
</feature>
<dbReference type="Gene3D" id="3.30.70.100">
    <property type="match status" value="1"/>
</dbReference>
<organism evidence="4 5">
    <name type="scientific">Xylanimonas ulmi</name>
    <dbReference type="NCBI Taxonomy" id="228973"/>
    <lineage>
        <taxon>Bacteria</taxon>
        <taxon>Bacillati</taxon>
        <taxon>Actinomycetota</taxon>
        <taxon>Actinomycetes</taxon>
        <taxon>Micrococcales</taxon>
        <taxon>Promicromonosporaceae</taxon>
        <taxon>Xylanimonas</taxon>
    </lineage>
</organism>
<evidence type="ECO:0000256" key="1">
    <source>
        <dbReference type="ARBA" id="ARBA00022723"/>
    </source>
</evidence>